<dbReference type="CDD" id="cd00165">
    <property type="entry name" value="S4"/>
    <property type="match status" value="1"/>
</dbReference>
<accession>R7RUA7</accession>
<dbReference type="OrthoDB" id="9811532at2"/>
<gene>
    <name evidence="3" type="ORF">TCEL_02026</name>
</gene>
<keyword evidence="1" id="KW-0694">RNA-binding</keyword>
<dbReference type="RefSeq" id="WP_018664104.1">
    <property type="nucleotide sequence ID" value="NZ_HF952022.1"/>
</dbReference>
<name>R7RUA7_9CLOT</name>
<dbReference type="PROSITE" id="PS50889">
    <property type="entry name" value="S4"/>
    <property type="match status" value="1"/>
</dbReference>
<proteinExistence type="predicted"/>
<dbReference type="HOGENOM" id="CLU_127162_4_0_9"/>
<dbReference type="Gene3D" id="3.10.290.10">
    <property type="entry name" value="RNA-binding S4 domain"/>
    <property type="match status" value="1"/>
</dbReference>
<reference evidence="3" key="1">
    <citation type="submission" date="2013-03" db="EMBL/GenBank/DDBJ databases">
        <title>Draft genome sequence of the hydrogen-ethanol-producing anaerobic alkalithermophilic Caloramator celere.</title>
        <authorList>
            <person name="Ciranna A."/>
            <person name="Larjo A."/>
            <person name="Kivisto A."/>
            <person name="Santala V."/>
            <person name="Roos C."/>
            <person name="Karp M."/>
        </authorList>
    </citation>
    <scope>NUCLEOTIDE SEQUENCE [LARGE SCALE GENOMIC DNA]</scope>
    <source>
        <strain evidence="3">DSM 8682</strain>
    </source>
</reference>
<keyword evidence="4" id="KW-1185">Reference proteome</keyword>
<dbReference type="SMART" id="SM00363">
    <property type="entry name" value="S4"/>
    <property type="match status" value="1"/>
</dbReference>
<sequence>MQEINIHTEYIKLDQLLKWANIADSGAFAKLIIQNGDVKVNGEVVLSRGKKIYKGDIIEVNGVGSFKVV</sequence>
<dbReference type="SUPFAM" id="SSF55174">
    <property type="entry name" value="Alpha-L RNA-binding motif"/>
    <property type="match status" value="1"/>
</dbReference>
<dbReference type="InterPro" id="IPR002942">
    <property type="entry name" value="S4_RNA-bd"/>
</dbReference>
<dbReference type="Proteomes" id="UP000014923">
    <property type="component" value="Unassembled WGS sequence"/>
</dbReference>
<dbReference type="eggNOG" id="COG2501">
    <property type="taxonomic scope" value="Bacteria"/>
</dbReference>
<evidence type="ECO:0000259" key="2">
    <source>
        <dbReference type="SMART" id="SM00363"/>
    </source>
</evidence>
<dbReference type="Pfam" id="PF13275">
    <property type="entry name" value="S4_2"/>
    <property type="match status" value="1"/>
</dbReference>
<evidence type="ECO:0000313" key="4">
    <source>
        <dbReference type="Proteomes" id="UP000014923"/>
    </source>
</evidence>
<feature type="domain" description="RNA-binding S4" evidence="2">
    <location>
        <begin position="11"/>
        <end position="69"/>
    </location>
</feature>
<dbReference type="EMBL" id="CAVN010000110">
    <property type="protein sequence ID" value="CDF58958.1"/>
    <property type="molecule type" value="Genomic_DNA"/>
</dbReference>
<evidence type="ECO:0000256" key="1">
    <source>
        <dbReference type="PROSITE-ProRule" id="PRU00182"/>
    </source>
</evidence>
<organism evidence="3 4">
    <name type="scientific">Thermobrachium celere DSM 8682</name>
    <dbReference type="NCBI Taxonomy" id="941824"/>
    <lineage>
        <taxon>Bacteria</taxon>
        <taxon>Bacillati</taxon>
        <taxon>Bacillota</taxon>
        <taxon>Clostridia</taxon>
        <taxon>Eubacteriales</taxon>
        <taxon>Clostridiaceae</taxon>
        <taxon>Thermobrachium</taxon>
    </lineage>
</organism>
<comment type="caution">
    <text evidence="3">The sequence shown here is derived from an EMBL/GenBank/DDBJ whole genome shotgun (WGS) entry which is preliminary data.</text>
</comment>
<dbReference type="AlphaFoldDB" id="R7RUA7"/>
<protein>
    <recommendedName>
        <fullName evidence="2">RNA-binding S4 domain-containing protein</fullName>
    </recommendedName>
</protein>
<dbReference type="GO" id="GO:0003723">
    <property type="term" value="F:RNA binding"/>
    <property type="evidence" value="ECO:0007669"/>
    <property type="project" value="UniProtKB-KW"/>
</dbReference>
<evidence type="ECO:0000313" key="3">
    <source>
        <dbReference type="EMBL" id="CDF58958.1"/>
    </source>
</evidence>
<dbReference type="InterPro" id="IPR036986">
    <property type="entry name" value="S4_RNA-bd_sf"/>
</dbReference>